<dbReference type="CDD" id="cd08195">
    <property type="entry name" value="DHQS"/>
    <property type="match status" value="1"/>
</dbReference>
<keyword evidence="11 19" id="KW-0028">Amino-acid biosynthesis</keyword>
<evidence type="ECO:0000259" key="20">
    <source>
        <dbReference type="Pfam" id="PF01761"/>
    </source>
</evidence>
<dbReference type="GO" id="GO:0009073">
    <property type="term" value="P:aromatic amino acid family biosynthetic process"/>
    <property type="evidence" value="ECO:0007669"/>
    <property type="project" value="UniProtKB-KW"/>
</dbReference>
<dbReference type="GO" id="GO:0046872">
    <property type="term" value="F:metal ion binding"/>
    <property type="evidence" value="ECO:0007669"/>
    <property type="project" value="UniProtKB-KW"/>
</dbReference>
<organism evidence="22">
    <name type="scientific">Rhodothermus marinus</name>
    <name type="common">Rhodothermus obamensis</name>
    <dbReference type="NCBI Taxonomy" id="29549"/>
    <lineage>
        <taxon>Bacteria</taxon>
        <taxon>Pseudomonadati</taxon>
        <taxon>Rhodothermota</taxon>
        <taxon>Rhodothermia</taxon>
        <taxon>Rhodothermales</taxon>
        <taxon>Rhodothermaceae</taxon>
        <taxon>Rhodothermus</taxon>
    </lineage>
</organism>
<comment type="pathway">
    <text evidence="6 19">Metabolic intermediate biosynthesis; chorismate biosynthesis; chorismate from D-erythrose 4-phosphate and phosphoenolpyruvate: step 2/7.</text>
</comment>
<evidence type="ECO:0000256" key="10">
    <source>
        <dbReference type="ARBA" id="ARBA00022490"/>
    </source>
</evidence>
<sequence length="366" mass="40019">MVHEVALPDGRRYPIVVGGLQALPEWLDRIGLQRGRCLIVTDENVAALHLDLLRTTLEAFGWLPHALILPAGEETKSLTHLSQIYDAALAWGIDRRTPLLAFGGGVIGDLAGFAAATLLRGLPLVQVPTTLIAQVDSAIGGKTGINHARGKNLIGAFYQPELVYADPTLLLTLPEREWTSGLAEVIKHALIGDADLFAFLEAHWEVIRHRAAELLPQLIAQAMAVKVRVVVQDERESGLRAILNFGHTFGHAIERVAGYGRFTHGEAVALGMLAALWLSHQRHPELPFDRLCSLILKLPIAQPLDGLTFSLLLDAMQVDKKTLASRLRFVLLQALGKAYVTDKVSVGELQAAWQFVLEMRRLAVGT</sequence>
<dbReference type="AlphaFoldDB" id="A0A7V2AYZ5"/>
<dbReference type="Pfam" id="PF24621">
    <property type="entry name" value="DHQS_C"/>
    <property type="match status" value="1"/>
</dbReference>
<comment type="subcellular location">
    <subcellularLocation>
        <location evidence="5 19">Cytoplasm</location>
    </subcellularLocation>
</comment>
<evidence type="ECO:0000256" key="18">
    <source>
        <dbReference type="ARBA" id="ARBA00023285"/>
    </source>
</evidence>
<evidence type="ECO:0000256" key="14">
    <source>
        <dbReference type="ARBA" id="ARBA00022833"/>
    </source>
</evidence>
<keyword evidence="10 19" id="KW-0963">Cytoplasm</keyword>
<keyword evidence="18 19" id="KW-0170">Cobalt</keyword>
<evidence type="ECO:0000256" key="17">
    <source>
        <dbReference type="ARBA" id="ARBA00023239"/>
    </source>
</evidence>
<feature type="binding site" evidence="19">
    <location>
        <begin position="105"/>
        <end position="109"/>
    </location>
    <ligand>
        <name>NAD(+)</name>
        <dbReference type="ChEBI" id="CHEBI:57540"/>
    </ligand>
</feature>
<dbReference type="GO" id="GO:0005737">
    <property type="term" value="C:cytoplasm"/>
    <property type="evidence" value="ECO:0007669"/>
    <property type="project" value="UniProtKB-SubCell"/>
</dbReference>
<evidence type="ECO:0000256" key="2">
    <source>
        <dbReference type="ARBA" id="ARBA00001911"/>
    </source>
</evidence>
<dbReference type="PANTHER" id="PTHR43622:SF7">
    <property type="entry name" value="3-DEHYDROQUINATE SYNTHASE, CHLOROPLASTIC"/>
    <property type="match status" value="1"/>
</dbReference>
<name>A0A7V2AYZ5_RHOMR</name>
<evidence type="ECO:0000256" key="9">
    <source>
        <dbReference type="ARBA" id="ARBA00017684"/>
    </source>
</evidence>
<feature type="binding site" evidence="19">
    <location>
        <position position="264"/>
    </location>
    <ligand>
        <name>Zn(2+)</name>
        <dbReference type="ChEBI" id="CHEBI:29105"/>
    </ligand>
</feature>
<dbReference type="Gene3D" id="1.20.1090.10">
    <property type="entry name" value="Dehydroquinate synthase-like - alpha domain"/>
    <property type="match status" value="1"/>
</dbReference>
<keyword evidence="15 19" id="KW-0520">NAD</keyword>
<evidence type="ECO:0000313" key="22">
    <source>
        <dbReference type="EMBL" id="HER95221.1"/>
    </source>
</evidence>
<evidence type="ECO:0000256" key="3">
    <source>
        <dbReference type="ARBA" id="ARBA00001947"/>
    </source>
</evidence>
<keyword evidence="16 19" id="KW-0057">Aromatic amino acid biosynthesis</keyword>
<dbReference type="InterPro" id="IPR056179">
    <property type="entry name" value="DHQS_C"/>
</dbReference>
<protein>
    <recommendedName>
        <fullName evidence="9 19">3-dehydroquinate synthase</fullName>
        <shortName evidence="19">DHQS</shortName>
        <ecNumber evidence="8 19">4.2.3.4</ecNumber>
    </recommendedName>
</protein>
<dbReference type="SUPFAM" id="SSF56796">
    <property type="entry name" value="Dehydroquinate synthase-like"/>
    <property type="match status" value="1"/>
</dbReference>
<comment type="caution">
    <text evidence="19">Lacks conserved residue(s) required for the propagation of feature annotation.</text>
</comment>
<feature type="binding site" evidence="19">
    <location>
        <position position="142"/>
    </location>
    <ligand>
        <name>NAD(+)</name>
        <dbReference type="ChEBI" id="CHEBI:57540"/>
    </ligand>
</feature>
<gene>
    <name evidence="19 22" type="primary">aroB</name>
    <name evidence="22" type="ORF">ENO59_01675</name>
</gene>
<dbReference type="PANTHER" id="PTHR43622">
    <property type="entry name" value="3-DEHYDROQUINATE SYNTHASE"/>
    <property type="match status" value="1"/>
</dbReference>
<keyword evidence="12 19" id="KW-0479">Metal-binding</keyword>
<comment type="function">
    <text evidence="4 19">Catalyzes the conversion of 3-deoxy-D-arabino-heptulosonate 7-phosphate (DAHP) to dehydroquinate (DHQ).</text>
</comment>
<dbReference type="GO" id="GO:0008652">
    <property type="term" value="P:amino acid biosynthetic process"/>
    <property type="evidence" value="ECO:0007669"/>
    <property type="project" value="UniProtKB-KW"/>
</dbReference>
<dbReference type="Pfam" id="PF01761">
    <property type="entry name" value="DHQ_synthase"/>
    <property type="match status" value="1"/>
</dbReference>
<dbReference type="InterPro" id="IPR030960">
    <property type="entry name" value="DHQS/DOIS_N"/>
</dbReference>
<dbReference type="GO" id="GO:0003856">
    <property type="term" value="F:3-dehydroquinate synthase activity"/>
    <property type="evidence" value="ECO:0007669"/>
    <property type="project" value="UniProtKB-UniRule"/>
</dbReference>
<keyword evidence="14 19" id="KW-0862">Zinc</keyword>
<comment type="cofactor">
    <cofactor evidence="2 19">
        <name>NAD(+)</name>
        <dbReference type="ChEBI" id="CHEBI:57540"/>
    </cofactor>
</comment>
<evidence type="ECO:0000256" key="8">
    <source>
        <dbReference type="ARBA" id="ARBA00013031"/>
    </source>
</evidence>
<dbReference type="HAMAP" id="MF_00110">
    <property type="entry name" value="DHQ_synthase"/>
    <property type="match status" value="1"/>
</dbReference>
<evidence type="ECO:0000256" key="19">
    <source>
        <dbReference type="HAMAP-Rule" id="MF_00110"/>
    </source>
</evidence>
<dbReference type="PIRSF" id="PIRSF001455">
    <property type="entry name" value="DHQ_synth"/>
    <property type="match status" value="1"/>
</dbReference>
<evidence type="ECO:0000256" key="13">
    <source>
        <dbReference type="ARBA" id="ARBA00022741"/>
    </source>
</evidence>
<evidence type="ECO:0000259" key="21">
    <source>
        <dbReference type="Pfam" id="PF24621"/>
    </source>
</evidence>
<dbReference type="GO" id="GO:0009423">
    <property type="term" value="P:chorismate biosynthetic process"/>
    <property type="evidence" value="ECO:0007669"/>
    <property type="project" value="UniProtKB-UniRule"/>
</dbReference>
<evidence type="ECO:0000256" key="1">
    <source>
        <dbReference type="ARBA" id="ARBA00001393"/>
    </source>
</evidence>
<keyword evidence="17 19" id="KW-0456">Lyase</keyword>
<dbReference type="InterPro" id="IPR030963">
    <property type="entry name" value="DHQ_synth_fam"/>
</dbReference>
<dbReference type="UniPathway" id="UPA00053">
    <property type="reaction ID" value="UER00085"/>
</dbReference>
<feature type="binding site" evidence="19">
    <location>
        <begin position="129"/>
        <end position="130"/>
    </location>
    <ligand>
        <name>NAD(+)</name>
        <dbReference type="ChEBI" id="CHEBI:57540"/>
    </ligand>
</feature>
<comment type="cofactor">
    <cofactor evidence="19">
        <name>Co(2+)</name>
        <dbReference type="ChEBI" id="CHEBI:48828"/>
    </cofactor>
    <cofactor evidence="19">
        <name>Zn(2+)</name>
        <dbReference type="ChEBI" id="CHEBI:29105"/>
    </cofactor>
    <text evidence="19">Binds 1 divalent metal cation per subunit. Can use either Co(2+) or Zn(2+).</text>
</comment>
<evidence type="ECO:0000256" key="16">
    <source>
        <dbReference type="ARBA" id="ARBA00023141"/>
    </source>
</evidence>
<dbReference type="EMBL" id="DSGB01000002">
    <property type="protein sequence ID" value="HER95221.1"/>
    <property type="molecule type" value="Genomic_DNA"/>
</dbReference>
<reference evidence="22" key="1">
    <citation type="journal article" date="2020" name="mSystems">
        <title>Genome- and Community-Level Interaction Insights into Carbon Utilization and Element Cycling Functions of Hydrothermarchaeota in Hydrothermal Sediment.</title>
        <authorList>
            <person name="Zhou Z."/>
            <person name="Liu Y."/>
            <person name="Xu W."/>
            <person name="Pan J."/>
            <person name="Luo Z.H."/>
            <person name="Li M."/>
        </authorList>
    </citation>
    <scope>NUCLEOTIDE SEQUENCE [LARGE SCALE GENOMIC DNA]</scope>
    <source>
        <strain evidence="22">SpSt-143</strain>
    </source>
</reference>
<evidence type="ECO:0000256" key="4">
    <source>
        <dbReference type="ARBA" id="ARBA00003485"/>
    </source>
</evidence>
<dbReference type="Gene3D" id="3.40.50.1970">
    <property type="match status" value="1"/>
</dbReference>
<evidence type="ECO:0000256" key="7">
    <source>
        <dbReference type="ARBA" id="ARBA00005412"/>
    </source>
</evidence>
<dbReference type="NCBIfam" id="TIGR01357">
    <property type="entry name" value="aroB"/>
    <property type="match status" value="1"/>
</dbReference>
<comment type="catalytic activity">
    <reaction evidence="1 19">
        <text>7-phospho-2-dehydro-3-deoxy-D-arabino-heptonate = 3-dehydroquinate + phosphate</text>
        <dbReference type="Rhea" id="RHEA:21968"/>
        <dbReference type="ChEBI" id="CHEBI:32364"/>
        <dbReference type="ChEBI" id="CHEBI:43474"/>
        <dbReference type="ChEBI" id="CHEBI:58394"/>
        <dbReference type="EC" id="4.2.3.4"/>
    </reaction>
</comment>
<comment type="caution">
    <text evidence="22">The sequence shown here is derived from an EMBL/GenBank/DDBJ whole genome shotgun (WGS) entry which is preliminary data.</text>
</comment>
<dbReference type="FunFam" id="3.40.50.1970:FF:000007">
    <property type="entry name" value="Pentafunctional AROM polypeptide"/>
    <property type="match status" value="1"/>
</dbReference>
<comment type="cofactor">
    <cofactor evidence="3">
        <name>Zn(2+)</name>
        <dbReference type="ChEBI" id="CHEBI:29105"/>
    </cofactor>
</comment>
<dbReference type="EC" id="4.2.3.4" evidence="8 19"/>
<feature type="binding site" evidence="19">
    <location>
        <position position="247"/>
    </location>
    <ligand>
        <name>Zn(2+)</name>
        <dbReference type="ChEBI" id="CHEBI:29105"/>
    </ligand>
</feature>
<dbReference type="InterPro" id="IPR050071">
    <property type="entry name" value="Dehydroquinate_synthase"/>
</dbReference>
<evidence type="ECO:0000256" key="5">
    <source>
        <dbReference type="ARBA" id="ARBA00004496"/>
    </source>
</evidence>
<keyword evidence="13 19" id="KW-0547">Nucleotide-binding</keyword>
<comment type="similarity">
    <text evidence="7 19">Belongs to the sugar phosphate cyclases superfamily. Dehydroquinate synthase family.</text>
</comment>
<evidence type="ECO:0000256" key="15">
    <source>
        <dbReference type="ARBA" id="ARBA00023027"/>
    </source>
</evidence>
<dbReference type="InterPro" id="IPR016037">
    <property type="entry name" value="DHQ_synth_AroB"/>
</dbReference>
<evidence type="ECO:0000256" key="6">
    <source>
        <dbReference type="ARBA" id="ARBA00004661"/>
    </source>
</evidence>
<proteinExistence type="inferred from homology"/>
<feature type="binding site" evidence="19">
    <location>
        <position position="151"/>
    </location>
    <ligand>
        <name>NAD(+)</name>
        <dbReference type="ChEBI" id="CHEBI:57540"/>
    </ligand>
</feature>
<feature type="binding site" evidence="19">
    <location>
        <position position="184"/>
    </location>
    <ligand>
        <name>Zn(2+)</name>
        <dbReference type="ChEBI" id="CHEBI:29105"/>
    </ligand>
</feature>
<accession>A0A7V2AYZ5</accession>
<dbReference type="GO" id="GO:0000166">
    <property type="term" value="F:nucleotide binding"/>
    <property type="evidence" value="ECO:0007669"/>
    <property type="project" value="UniProtKB-KW"/>
</dbReference>
<evidence type="ECO:0000256" key="11">
    <source>
        <dbReference type="ARBA" id="ARBA00022605"/>
    </source>
</evidence>
<evidence type="ECO:0000256" key="12">
    <source>
        <dbReference type="ARBA" id="ARBA00022723"/>
    </source>
</evidence>
<feature type="domain" description="3-dehydroquinate synthase N-terminal" evidence="20">
    <location>
        <begin position="67"/>
        <end position="179"/>
    </location>
</feature>
<feature type="domain" description="3-dehydroquinate synthase C-terminal" evidence="21">
    <location>
        <begin position="181"/>
        <end position="322"/>
    </location>
</feature>